<dbReference type="PIRSF" id="PIRSF000847">
    <property type="entry name" value="Phos_ph_gly_syn"/>
    <property type="match status" value="1"/>
</dbReference>
<dbReference type="GO" id="GO:0046474">
    <property type="term" value="P:glycerophospholipid biosynthetic process"/>
    <property type="evidence" value="ECO:0007669"/>
    <property type="project" value="TreeGrafter"/>
</dbReference>
<dbReference type="PANTHER" id="PTHR14269">
    <property type="entry name" value="CDP-DIACYLGLYCEROL--GLYCEROL-3-PHOSPHATE 3-PHOSPHATIDYLTRANSFERASE-RELATED"/>
    <property type="match status" value="1"/>
</dbReference>
<feature type="transmembrane region" description="Helical" evidence="18">
    <location>
        <begin position="77"/>
        <end position="95"/>
    </location>
</feature>
<comment type="caution">
    <text evidence="19">The sequence shown here is derived from an EMBL/GenBank/DDBJ whole genome shotgun (WGS) entry which is preliminary data.</text>
</comment>
<dbReference type="InterPro" id="IPR000462">
    <property type="entry name" value="CDP-OH_P_trans"/>
</dbReference>
<dbReference type="Proteomes" id="UP000281547">
    <property type="component" value="Unassembled WGS sequence"/>
</dbReference>
<keyword evidence="12 18" id="KW-0472">Membrane</keyword>
<protein>
    <recommendedName>
        <fullName evidence="6 16">CDP-diacylglycerol--glycerol-3-phosphate 3-phosphatidyltransferase</fullName>
        <ecNumber evidence="5 16">2.7.8.5</ecNumber>
    </recommendedName>
</protein>
<keyword evidence="9 18" id="KW-0812">Transmembrane</keyword>
<reference evidence="19 20" key="1">
    <citation type="journal article" date="2016" name="Int. J. Syst. Evol. Microbiol.">
        <title>Arsenicitalea aurantiaca gen. nov., sp. nov., a new member of the family Hyphomicrobiaceae, isolated from high-arsenic sediment.</title>
        <authorList>
            <person name="Mu Y."/>
            <person name="Zhou L."/>
            <person name="Zeng X.C."/>
            <person name="Liu L."/>
            <person name="Pan Y."/>
            <person name="Chen X."/>
            <person name="Wang J."/>
            <person name="Li S."/>
            <person name="Li W.J."/>
            <person name="Wang Y."/>
        </authorList>
    </citation>
    <scope>NUCLEOTIDE SEQUENCE [LARGE SCALE GENOMIC DNA]</scope>
    <source>
        <strain evidence="19 20">42-50</strain>
    </source>
</reference>
<dbReference type="InterPro" id="IPR050324">
    <property type="entry name" value="CDP-alcohol_PTase-I"/>
</dbReference>
<dbReference type="InterPro" id="IPR043130">
    <property type="entry name" value="CDP-OH_PTrfase_TM_dom"/>
</dbReference>
<name>A0A433XLM1_9HYPH</name>
<keyword evidence="10 18" id="KW-1133">Transmembrane helix</keyword>
<evidence type="ECO:0000256" key="3">
    <source>
        <dbReference type="ARBA" id="ARBA00005189"/>
    </source>
</evidence>
<feature type="transmembrane region" description="Helical" evidence="18">
    <location>
        <begin position="12"/>
        <end position="29"/>
    </location>
</feature>
<comment type="pathway">
    <text evidence="3">Lipid metabolism.</text>
</comment>
<evidence type="ECO:0000256" key="14">
    <source>
        <dbReference type="ARBA" id="ARBA00023264"/>
    </source>
</evidence>
<dbReference type="PANTHER" id="PTHR14269:SF62">
    <property type="entry name" value="CDP-DIACYLGLYCEROL--GLYCEROL-3-PHOSPHATE 3-PHOSPHATIDYLTRANSFERASE 1, CHLOROPLASTIC"/>
    <property type="match status" value="1"/>
</dbReference>
<keyword evidence="14" id="KW-1208">Phospholipid metabolism</keyword>
<evidence type="ECO:0000256" key="2">
    <source>
        <dbReference type="ARBA" id="ARBA00005042"/>
    </source>
</evidence>
<evidence type="ECO:0000256" key="4">
    <source>
        <dbReference type="ARBA" id="ARBA00010441"/>
    </source>
</evidence>
<feature type="transmembrane region" description="Helical" evidence="18">
    <location>
        <begin position="35"/>
        <end position="56"/>
    </location>
</feature>
<evidence type="ECO:0000256" key="6">
    <source>
        <dbReference type="ARBA" id="ARBA00014944"/>
    </source>
</evidence>
<gene>
    <name evidence="19" type="primary">pgsA</name>
    <name evidence="19" type="ORF">EMQ25_03200</name>
</gene>
<dbReference type="PROSITE" id="PS00379">
    <property type="entry name" value="CDP_ALCOHOL_P_TRANSF"/>
    <property type="match status" value="1"/>
</dbReference>
<dbReference type="AlphaFoldDB" id="A0A433XLM1"/>
<keyword evidence="20" id="KW-1185">Reference proteome</keyword>
<evidence type="ECO:0000313" key="19">
    <source>
        <dbReference type="EMBL" id="RUT34975.1"/>
    </source>
</evidence>
<evidence type="ECO:0000256" key="12">
    <source>
        <dbReference type="ARBA" id="ARBA00023136"/>
    </source>
</evidence>
<keyword evidence="13" id="KW-0594">Phospholipid biosynthesis</keyword>
<evidence type="ECO:0000256" key="8">
    <source>
        <dbReference type="ARBA" id="ARBA00022679"/>
    </source>
</evidence>
<evidence type="ECO:0000256" key="5">
    <source>
        <dbReference type="ARBA" id="ARBA00013170"/>
    </source>
</evidence>
<comment type="pathway">
    <text evidence="2">Phospholipid metabolism; phosphatidylglycerol biosynthesis; phosphatidylglycerol from CDP-diacylglycerol: step 1/2.</text>
</comment>
<evidence type="ECO:0000256" key="15">
    <source>
        <dbReference type="ARBA" id="ARBA00048586"/>
    </source>
</evidence>
<evidence type="ECO:0000256" key="9">
    <source>
        <dbReference type="ARBA" id="ARBA00022692"/>
    </source>
</evidence>
<comment type="catalytic activity">
    <reaction evidence="15">
        <text>a CDP-1,2-diacyl-sn-glycerol + sn-glycerol 3-phosphate = a 1,2-diacyl-sn-glycero-3-phospho-(1'-sn-glycero-3'-phosphate) + CMP + H(+)</text>
        <dbReference type="Rhea" id="RHEA:12593"/>
        <dbReference type="ChEBI" id="CHEBI:15378"/>
        <dbReference type="ChEBI" id="CHEBI:57597"/>
        <dbReference type="ChEBI" id="CHEBI:58332"/>
        <dbReference type="ChEBI" id="CHEBI:60110"/>
        <dbReference type="ChEBI" id="CHEBI:60377"/>
        <dbReference type="EC" id="2.7.8.5"/>
    </reaction>
</comment>
<keyword evidence="8 17" id="KW-0808">Transferase</keyword>
<evidence type="ECO:0000256" key="17">
    <source>
        <dbReference type="RuleBase" id="RU003750"/>
    </source>
</evidence>
<dbReference type="RefSeq" id="WP_127187095.1">
    <property type="nucleotide sequence ID" value="NZ_RZNJ01000001.1"/>
</dbReference>
<sequence>MARSSQLTLPNVITVARILTIPVIVWMLVTGDPGLRAAAMVLFIIAAASDWVDGYLARRLNQTSALGRMLDPIADKLLVGALLLTLCWDGSFSAWDLVAANLILAREIFISGLREFLGARNVTVHVTALAKWKTTAQLVAIVVVLLEPLMAGLDLVSALILWIAALLTVVTGAQYFAGAWRHFEEERP</sequence>
<evidence type="ECO:0000256" key="16">
    <source>
        <dbReference type="NCBIfam" id="TIGR00560"/>
    </source>
</evidence>
<keyword evidence="7" id="KW-0444">Lipid biosynthesis</keyword>
<evidence type="ECO:0000256" key="11">
    <source>
        <dbReference type="ARBA" id="ARBA00023098"/>
    </source>
</evidence>
<dbReference type="EC" id="2.7.8.5" evidence="5 16"/>
<comment type="subcellular location">
    <subcellularLocation>
        <location evidence="1">Membrane</location>
        <topology evidence="1">Multi-pass membrane protein</topology>
    </subcellularLocation>
</comment>
<feature type="transmembrane region" description="Helical" evidence="18">
    <location>
        <begin position="155"/>
        <end position="177"/>
    </location>
</feature>
<comment type="similarity">
    <text evidence="4 17">Belongs to the CDP-alcohol phosphatidyltransferase class-I family.</text>
</comment>
<evidence type="ECO:0000256" key="7">
    <source>
        <dbReference type="ARBA" id="ARBA00022516"/>
    </source>
</evidence>
<evidence type="ECO:0000256" key="13">
    <source>
        <dbReference type="ARBA" id="ARBA00023209"/>
    </source>
</evidence>
<dbReference type="NCBIfam" id="TIGR00560">
    <property type="entry name" value="pgsA"/>
    <property type="match status" value="1"/>
</dbReference>
<evidence type="ECO:0000256" key="18">
    <source>
        <dbReference type="SAM" id="Phobius"/>
    </source>
</evidence>
<dbReference type="InterPro" id="IPR004570">
    <property type="entry name" value="Phosphatidylglycerol_P_synth"/>
</dbReference>
<keyword evidence="11" id="KW-0443">Lipid metabolism</keyword>
<evidence type="ECO:0000313" key="20">
    <source>
        <dbReference type="Proteomes" id="UP000281547"/>
    </source>
</evidence>
<dbReference type="GO" id="GO:0008444">
    <property type="term" value="F:CDP-diacylglycerol-glycerol-3-phosphate 3-phosphatidyltransferase activity"/>
    <property type="evidence" value="ECO:0007669"/>
    <property type="project" value="UniProtKB-UniRule"/>
</dbReference>
<dbReference type="OrthoDB" id="9796672at2"/>
<dbReference type="EMBL" id="RZNJ01000001">
    <property type="protein sequence ID" value="RUT34975.1"/>
    <property type="molecule type" value="Genomic_DNA"/>
</dbReference>
<dbReference type="InterPro" id="IPR048254">
    <property type="entry name" value="CDP_ALCOHOL_P_TRANSF_CS"/>
</dbReference>
<dbReference type="Pfam" id="PF01066">
    <property type="entry name" value="CDP-OH_P_transf"/>
    <property type="match status" value="1"/>
</dbReference>
<evidence type="ECO:0000256" key="10">
    <source>
        <dbReference type="ARBA" id="ARBA00022989"/>
    </source>
</evidence>
<dbReference type="GO" id="GO:0016020">
    <property type="term" value="C:membrane"/>
    <property type="evidence" value="ECO:0007669"/>
    <property type="project" value="UniProtKB-SubCell"/>
</dbReference>
<evidence type="ECO:0000256" key="1">
    <source>
        <dbReference type="ARBA" id="ARBA00004141"/>
    </source>
</evidence>
<proteinExistence type="inferred from homology"/>
<organism evidence="19 20">
    <name type="scientific">Arsenicitalea aurantiaca</name>
    <dbReference type="NCBI Taxonomy" id="1783274"/>
    <lineage>
        <taxon>Bacteria</taxon>
        <taxon>Pseudomonadati</taxon>
        <taxon>Pseudomonadota</taxon>
        <taxon>Alphaproteobacteria</taxon>
        <taxon>Hyphomicrobiales</taxon>
        <taxon>Devosiaceae</taxon>
        <taxon>Arsenicitalea</taxon>
    </lineage>
</organism>
<dbReference type="Gene3D" id="1.20.120.1760">
    <property type="match status" value="1"/>
</dbReference>
<accession>A0A433XLM1</accession>